<feature type="chain" id="PRO_5037623142" description="DUF5977 domain-containing protein" evidence="1">
    <location>
        <begin position="20"/>
        <end position="477"/>
    </location>
</feature>
<dbReference type="Proteomes" id="UP000662074">
    <property type="component" value="Unassembled WGS sequence"/>
</dbReference>
<keyword evidence="1" id="KW-0732">Signal</keyword>
<dbReference type="AlphaFoldDB" id="A0A917J870"/>
<evidence type="ECO:0000259" key="2">
    <source>
        <dbReference type="Pfam" id="PF19404"/>
    </source>
</evidence>
<evidence type="ECO:0000313" key="3">
    <source>
        <dbReference type="EMBL" id="GGI50920.1"/>
    </source>
</evidence>
<sequence>MKKILLLFSLILIALTSFSQITLTPSKSTVASGEEFTVNASGENITAFIGSLNPNFLRPIEVSPKPAEGEIDGGPFTDVKNYNGSNILQTSFKCKLTNGTQLTDGTVKFYVSCNINSLTGLSPVTLNIPVIVIVEHALIGNEAKSGTYYKSCGSGYGSEPYTYTVPANKYKEKTLAEANAKADADLAANGQTLANANRTCKLLYYSDAMSGTFTKNNCPSTYEPGPAVTFSIPARAKTSFNSVAEANVFATQYLNVEGQNYANSNTECIEIRNGYLTTKRNSACDATGEVTAPIFLHNPDLSTIPAGAGASTGIIAYTASTGTTKAASGYYKGLYSPTTDGNYDRIYFIDFNGEITGYTLCQKPTTPTNPVGDAITVTCGRGFSSPGQPQVTSITLKAKTAYSVDVEITGGVIFYNSQSGVIGSASFTAILPAGQTLATEAINFTFPSGGKYRLTNVTANPTMDGTRSIVINAVSTF</sequence>
<evidence type="ECO:0000256" key="1">
    <source>
        <dbReference type="SAM" id="SignalP"/>
    </source>
</evidence>
<dbReference type="Pfam" id="PF19404">
    <property type="entry name" value="DUF5977"/>
    <property type="match status" value="2"/>
</dbReference>
<organism evidence="3 4">
    <name type="scientific">Mucilaginibacter galii</name>
    <dbReference type="NCBI Taxonomy" id="2005073"/>
    <lineage>
        <taxon>Bacteria</taxon>
        <taxon>Pseudomonadati</taxon>
        <taxon>Bacteroidota</taxon>
        <taxon>Sphingobacteriia</taxon>
        <taxon>Sphingobacteriales</taxon>
        <taxon>Sphingobacteriaceae</taxon>
        <taxon>Mucilaginibacter</taxon>
    </lineage>
</organism>
<feature type="domain" description="DUF5977" evidence="2">
    <location>
        <begin position="140"/>
        <end position="200"/>
    </location>
</feature>
<accession>A0A917J870</accession>
<proteinExistence type="predicted"/>
<comment type="caution">
    <text evidence="3">The sequence shown here is derived from an EMBL/GenBank/DDBJ whole genome shotgun (WGS) entry which is preliminary data.</text>
</comment>
<name>A0A917J870_9SPHI</name>
<dbReference type="RefSeq" id="WP_188416511.1">
    <property type="nucleotide sequence ID" value="NZ_BMDO01000005.1"/>
</dbReference>
<reference evidence="3" key="2">
    <citation type="submission" date="2020-09" db="EMBL/GenBank/DDBJ databases">
        <authorList>
            <person name="Sun Q."/>
            <person name="Sedlacek I."/>
        </authorList>
    </citation>
    <scope>NUCLEOTIDE SEQUENCE</scope>
    <source>
        <strain evidence="3">CCM 8711</strain>
    </source>
</reference>
<evidence type="ECO:0000313" key="4">
    <source>
        <dbReference type="Proteomes" id="UP000662074"/>
    </source>
</evidence>
<feature type="domain" description="DUF5977" evidence="2">
    <location>
        <begin position="204"/>
        <end position="269"/>
    </location>
</feature>
<gene>
    <name evidence="3" type="ORF">GCM10011425_21320</name>
</gene>
<dbReference type="InterPro" id="IPR046020">
    <property type="entry name" value="DUF5977"/>
</dbReference>
<keyword evidence="4" id="KW-1185">Reference proteome</keyword>
<reference evidence="3" key="1">
    <citation type="journal article" date="2014" name="Int. J. Syst. Evol. Microbiol.">
        <title>Complete genome sequence of Corynebacterium casei LMG S-19264T (=DSM 44701T), isolated from a smear-ripened cheese.</title>
        <authorList>
            <consortium name="US DOE Joint Genome Institute (JGI-PGF)"/>
            <person name="Walter F."/>
            <person name="Albersmeier A."/>
            <person name="Kalinowski J."/>
            <person name="Ruckert C."/>
        </authorList>
    </citation>
    <scope>NUCLEOTIDE SEQUENCE</scope>
    <source>
        <strain evidence="3">CCM 8711</strain>
    </source>
</reference>
<dbReference type="EMBL" id="BMDO01000005">
    <property type="protein sequence ID" value="GGI50920.1"/>
    <property type="molecule type" value="Genomic_DNA"/>
</dbReference>
<protein>
    <recommendedName>
        <fullName evidence="2">DUF5977 domain-containing protein</fullName>
    </recommendedName>
</protein>
<feature type="signal peptide" evidence="1">
    <location>
        <begin position="1"/>
        <end position="19"/>
    </location>
</feature>